<keyword evidence="1" id="KW-0812">Transmembrane</keyword>
<dbReference type="EMBL" id="AYLP01000371">
    <property type="protein sequence ID" value="ESS60920.1"/>
    <property type="molecule type" value="Genomic_DNA"/>
</dbReference>
<dbReference type="VEuPathDB" id="TriTrypDB:TCDM_11523"/>
<feature type="transmembrane region" description="Helical" evidence="1">
    <location>
        <begin position="29"/>
        <end position="49"/>
    </location>
</feature>
<gene>
    <name evidence="2" type="ORF">TCDM_11523</name>
</gene>
<proteinExistence type="predicted"/>
<reference evidence="2 3" key="1">
    <citation type="journal article" date="2014" name="Genome Announc.">
        <title>Trypanosoma cruzi Clone Dm28c Draft Genome Sequence.</title>
        <authorList>
            <person name="Grisard E.C."/>
            <person name="Teixeira S.M."/>
            <person name="de Almeida L.G."/>
            <person name="Stoco P.H."/>
            <person name="Gerber A.L."/>
            <person name="Talavera-Lopez C."/>
            <person name="Lima O.C."/>
            <person name="Andersson B."/>
            <person name="de Vasconcelos A.T."/>
        </authorList>
    </citation>
    <scope>NUCLEOTIDE SEQUENCE [LARGE SCALE GENOMIC DNA]</scope>
    <source>
        <strain evidence="2 3">Dm28c</strain>
    </source>
</reference>
<accession>V5AJT8</accession>
<comment type="caution">
    <text evidence="2">The sequence shown here is derived from an EMBL/GenBank/DDBJ whole genome shotgun (WGS) entry which is preliminary data.</text>
</comment>
<dbReference type="Proteomes" id="UP000017861">
    <property type="component" value="Unassembled WGS sequence"/>
</dbReference>
<evidence type="ECO:0008006" key="4">
    <source>
        <dbReference type="Google" id="ProtNLM"/>
    </source>
</evidence>
<dbReference type="AlphaFoldDB" id="V5AJT8"/>
<evidence type="ECO:0000256" key="1">
    <source>
        <dbReference type="SAM" id="Phobius"/>
    </source>
</evidence>
<protein>
    <recommendedName>
        <fullName evidence="4">Transmembrane protein</fullName>
    </recommendedName>
</protein>
<evidence type="ECO:0000313" key="3">
    <source>
        <dbReference type="Proteomes" id="UP000017861"/>
    </source>
</evidence>
<keyword evidence="1" id="KW-0472">Membrane</keyword>
<keyword evidence="1" id="KW-1133">Transmembrane helix</keyword>
<evidence type="ECO:0000313" key="2">
    <source>
        <dbReference type="EMBL" id="ESS60920.1"/>
    </source>
</evidence>
<name>V5AJT8_TRYCR</name>
<sequence length="74" mass="8418">MLRDDHHRKTGVKLCFVHLREGGLPPGRLGGLFFFCVVALSFYSAAFFLQTCEGRFARNYCEASMPSSEKRIPF</sequence>
<organism evidence="2 3">
    <name type="scientific">Trypanosoma cruzi Dm28c</name>
    <dbReference type="NCBI Taxonomy" id="1416333"/>
    <lineage>
        <taxon>Eukaryota</taxon>
        <taxon>Discoba</taxon>
        <taxon>Euglenozoa</taxon>
        <taxon>Kinetoplastea</taxon>
        <taxon>Metakinetoplastina</taxon>
        <taxon>Trypanosomatida</taxon>
        <taxon>Trypanosomatidae</taxon>
        <taxon>Trypanosoma</taxon>
        <taxon>Schizotrypanum</taxon>
    </lineage>
</organism>